<comment type="caution">
    <text evidence="4">The sequence shown here is derived from an EMBL/GenBank/DDBJ whole genome shotgun (WGS) entry which is preliminary data.</text>
</comment>
<reference evidence="4 5" key="1">
    <citation type="journal article" date="2021" name="Int. J. Syst. Evol. Microbiol.">
        <title>Reticulibacter mediterranei gen. nov., sp. nov., within the new family Reticulibacteraceae fam. nov., and Ktedonospora formicarum gen. nov., sp. nov., Ktedonobacter robiniae sp. nov., Dictyobacter formicarum sp. nov. and Dictyobacter arantiisoli sp. nov., belonging to the class Ktedonobacteria.</title>
        <authorList>
            <person name="Yabe S."/>
            <person name="Zheng Y."/>
            <person name="Wang C.M."/>
            <person name="Sakai Y."/>
            <person name="Abe K."/>
            <person name="Yokota A."/>
            <person name="Donadio S."/>
            <person name="Cavaletti L."/>
            <person name="Monciardini P."/>
        </authorList>
    </citation>
    <scope>NUCLEOTIDE SEQUENCE [LARGE SCALE GENOMIC DNA]</scope>
    <source>
        <strain evidence="4 5">SOSP1-30</strain>
    </source>
</reference>
<evidence type="ECO:0000256" key="1">
    <source>
        <dbReference type="ARBA" id="ARBA00007553"/>
    </source>
</evidence>
<dbReference type="RefSeq" id="WP_201374156.1">
    <property type="nucleotide sequence ID" value="NZ_BNJG01000002.1"/>
</dbReference>
<keyword evidence="5" id="KW-1185">Reference proteome</keyword>
<evidence type="ECO:0000259" key="2">
    <source>
        <dbReference type="SMART" id="SM00644"/>
    </source>
</evidence>
<dbReference type="InterPro" id="IPR006311">
    <property type="entry name" value="TAT_signal"/>
</dbReference>
<evidence type="ECO:0008006" key="6">
    <source>
        <dbReference type="Google" id="ProtNLM"/>
    </source>
</evidence>
<dbReference type="Gene3D" id="3.40.80.10">
    <property type="entry name" value="Peptidoglycan recognition protein-like"/>
    <property type="match status" value="1"/>
</dbReference>
<name>A0ABQ3UYV7_9CHLR</name>
<dbReference type="InterPro" id="IPR015510">
    <property type="entry name" value="PGRP"/>
</dbReference>
<dbReference type="PROSITE" id="PS51318">
    <property type="entry name" value="TAT"/>
    <property type="match status" value="1"/>
</dbReference>
<proteinExistence type="inferred from homology"/>
<dbReference type="PANTHER" id="PTHR11022:SF41">
    <property type="entry name" value="PEPTIDOGLYCAN-RECOGNITION PROTEIN LC-RELATED"/>
    <property type="match status" value="1"/>
</dbReference>
<dbReference type="Pfam" id="PF01471">
    <property type="entry name" value="PG_binding_1"/>
    <property type="match status" value="2"/>
</dbReference>
<dbReference type="InterPro" id="IPR036366">
    <property type="entry name" value="PGBDSf"/>
</dbReference>
<organism evidence="4 5">
    <name type="scientific">Ktedonobacter robiniae</name>
    <dbReference type="NCBI Taxonomy" id="2778365"/>
    <lineage>
        <taxon>Bacteria</taxon>
        <taxon>Bacillati</taxon>
        <taxon>Chloroflexota</taxon>
        <taxon>Ktedonobacteria</taxon>
        <taxon>Ktedonobacterales</taxon>
        <taxon>Ktedonobacteraceae</taxon>
        <taxon>Ktedonobacter</taxon>
    </lineage>
</organism>
<sequence>MCINCEDEGTQPLPQEIRRRTILKTGLGVVTAVGLGGLQCLTLAPHALAHTLDGAAPEIISCDEWGARPPSSSITVLNKKATKILVHHTAFPNVTDYSRDQAIKLAHDIQNLHMDTNGWVDTGQHFTVSRGGYITEGRHRSLEVLQTADRFVQSAHCPYLNQEAIGIENEGTYIDVLPPEALWNSLVDLCVYTCQQYGFGANVIFGHWNFQETDCPGIMFYSKFPQLRREVEAKLGQSMPERTWVDLRWGVRGDTVRALQYVLRAQGSDVVISGTYDDPTYQLVTAFQSAKGITPDGYTRNDTWEALVGTIRLDNQSQGDYVNAVQVILKRNGYDVTVNGQYDHATMKAVKQVQSLHLLPPTGKVDLNAWCAIIGGILSRG</sequence>
<feature type="domain" description="Peptidoglycan recognition protein family" evidence="3">
    <location>
        <begin position="57"/>
        <end position="211"/>
    </location>
</feature>
<comment type="similarity">
    <text evidence="1">Belongs to the N-acetylmuramoyl-L-alanine amidase 2 family.</text>
</comment>
<dbReference type="InterPro" id="IPR006619">
    <property type="entry name" value="PGRP_domain_met/bac"/>
</dbReference>
<dbReference type="SMART" id="SM00644">
    <property type="entry name" value="Ami_2"/>
    <property type="match status" value="1"/>
</dbReference>
<dbReference type="InterPro" id="IPR036365">
    <property type="entry name" value="PGBD-like_sf"/>
</dbReference>
<evidence type="ECO:0000259" key="3">
    <source>
        <dbReference type="SMART" id="SM00701"/>
    </source>
</evidence>
<dbReference type="EMBL" id="BNJG01000002">
    <property type="protein sequence ID" value="GHO57863.1"/>
    <property type="molecule type" value="Genomic_DNA"/>
</dbReference>
<dbReference type="InterPro" id="IPR002477">
    <property type="entry name" value="Peptidoglycan-bd-like"/>
</dbReference>
<feature type="domain" description="N-acetylmuramoyl-L-alanine amidase" evidence="2">
    <location>
        <begin position="69"/>
        <end position="217"/>
    </location>
</feature>
<evidence type="ECO:0000313" key="5">
    <source>
        <dbReference type="Proteomes" id="UP000654345"/>
    </source>
</evidence>
<dbReference type="InterPro" id="IPR036505">
    <property type="entry name" value="Amidase/PGRP_sf"/>
</dbReference>
<dbReference type="CDD" id="cd06583">
    <property type="entry name" value="PGRP"/>
    <property type="match status" value="1"/>
</dbReference>
<evidence type="ECO:0000313" key="4">
    <source>
        <dbReference type="EMBL" id="GHO57863.1"/>
    </source>
</evidence>
<gene>
    <name evidence="4" type="ORF">KSB_63380</name>
</gene>
<dbReference type="SUPFAM" id="SSF47090">
    <property type="entry name" value="PGBD-like"/>
    <property type="match status" value="2"/>
</dbReference>
<dbReference type="Gene3D" id="1.10.101.10">
    <property type="entry name" value="PGBD-like superfamily/PGBD"/>
    <property type="match status" value="2"/>
</dbReference>
<accession>A0ABQ3UYV7</accession>
<dbReference type="InterPro" id="IPR002502">
    <property type="entry name" value="Amidase_domain"/>
</dbReference>
<dbReference type="SUPFAM" id="SSF55846">
    <property type="entry name" value="N-acetylmuramoyl-L-alanine amidase-like"/>
    <property type="match status" value="1"/>
</dbReference>
<dbReference type="Proteomes" id="UP000654345">
    <property type="component" value="Unassembled WGS sequence"/>
</dbReference>
<dbReference type="Pfam" id="PF01510">
    <property type="entry name" value="Amidase_2"/>
    <property type="match status" value="1"/>
</dbReference>
<protein>
    <recommendedName>
        <fullName evidence="6">N-acetylmuramoyl-L-alanine amidase</fullName>
    </recommendedName>
</protein>
<dbReference type="PANTHER" id="PTHR11022">
    <property type="entry name" value="PEPTIDOGLYCAN RECOGNITION PROTEIN"/>
    <property type="match status" value="1"/>
</dbReference>
<dbReference type="SMART" id="SM00701">
    <property type="entry name" value="PGRP"/>
    <property type="match status" value="1"/>
</dbReference>